<evidence type="ECO:0000259" key="6">
    <source>
        <dbReference type="Pfam" id="PF00999"/>
    </source>
</evidence>
<proteinExistence type="predicted"/>
<gene>
    <name evidence="7" type="ORF">RM545_10745</name>
</gene>
<protein>
    <submittedName>
        <fullName evidence="7">Cation:proton antiporter</fullName>
    </submittedName>
</protein>
<dbReference type="InterPro" id="IPR006153">
    <property type="entry name" value="Cation/H_exchanger_TM"/>
</dbReference>
<feature type="transmembrane region" description="Helical" evidence="5">
    <location>
        <begin position="28"/>
        <end position="48"/>
    </location>
</feature>
<keyword evidence="8" id="KW-1185">Reference proteome</keyword>
<name>A0ABU3CLD0_9FLAO</name>
<reference evidence="7 8" key="1">
    <citation type="submission" date="2023-09" db="EMBL/GenBank/DDBJ databases">
        <authorList>
            <person name="Rey-Velasco X."/>
        </authorList>
    </citation>
    <scope>NUCLEOTIDE SEQUENCE [LARGE SCALE GENOMIC DNA]</scope>
    <source>
        <strain evidence="7 8">F260</strain>
    </source>
</reference>
<keyword evidence="2 5" id="KW-0812">Transmembrane</keyword>
<dbReference type="EMBL" id="JAVRHO010000013">
    <property type="protein sequence ID" value="MDT0647166.1"/>
    <property type="molecule type" value="Genomic_DNA"/>
</dbReference>
<evidence type="ECO:0000256" key="1">
    <source>
        <dbReference type="ARBA" id="ARBA00004141"/>
    </source>
</evidence>
<accession>A0ABU3CLD0</accession>
<comment type="subcellular location">
    <subcellularLocation>
        <location evidence="1">Membrane</location>
        <topology evidence="1">Multi-pass membrane protein</topology>
    </subcellularLocation>
</comment>
<evidence type="ECO:0000313" key="8">
    <source>
        <dbReference type="Proteomes" id="UP001245285"/>
    </source>
</evidence>
<feature type="transmembrane region" description="Helical" evidence="5">
    <location>
        <begin position="343"/>
        <end position="363"/>
    </location>
</feature>
<evidence type="ECO:0000313" key="7">
    <source>
        <dbReference type="EMBL" id="MDT0647166.1"/>
    </source>
</evidence>
<dbReference type="InterPro" id="IPR004712">
    <property type="entry name" value="Na+/H+_antiporter_fungi"/>
</dbReference>
<dbReference type="PANTHER" id="PTHR31382:SF1">
    <property type="entry name" value="SODIUM ION_PROTON EXCHANGER (EUROFUNG)"/>
    <property type="match status" value="1"/>
</dbReference>
<keyword evidence="4 5" id="KW-0472">Membrane</keyword>
<feature type="transmembrane region" description="Helical" evidence="5">
    <location>
        <begin position="92"/>
        <end position="115"/>
    </location>
</feature>
<feature type="transmembrane region" description="Helical" evidence="5">
    <location>
        <begin position="196"/>
        <end position="215"/>
    </location>
</feature>
<evidence type="ECO:0000256" key="2">
    <source>
        <dbReference type="ARBA" id="ARBA00022692"/>
    </source>
</evidence>
<evidence type="ECO:0000256" key="5">
    <source>
        <dbReference type="SAM" id="Phobius"/>
    </source>
</evidence>
<feature type="transmembrane region" description="Helical" evidence="5">
    <location>
        <begin position="164"/>
        <end position="184"/>
    </location>
</feature>
<dbReference type="Pfam" id="PF00999">
    <property type="entry name" value="Na_H_Exchanger"/>
    <property type="match status" value="1"/>
</dbReference>
<feature type="transmembrane region" description="Helical" evidence="5">
    <location>
        <begin position="250"/>
        <end position="266"/>
    </location>
</feature>
<keyword evidence="3 5" id="KW-1133">Transmembrane helix</keyword>
<evidence type="ECO:0000256" key="3">
    <source>
        <dbReference type="ARBA" id="ARBA00022989"/>
    </source>
</evidence>
<dbReference type="RefSeq" id="WP_311495278.1">
    <property type="nucleotide sequence ID" value="NZ_JAVRHO010000013.1"/>
</dbReference>
<feature type="transmembrane region" description="Helical" evidence="5">
    <location>
        <begin position="375"/>
        <end position="396"/>
    </location>
</feature>
<dbReference type="Proteomes" id="UP001245285">
    <property type="component" value="Unassembled WGS sequence"/>
</dbReference>
<feature type="domain" description="Cation/H+ exchanger transmembrane" evidence="6">
    <location>
        <begin position="14"/>
        <end position="393"/>
    </location>
</feature>
<organism evidence="7 8">
    <name type="scientific">Autumnicola lenta</name>
    <dbReference type="NCBI Taxonomy" id="3075593"/>
    <lineage>
        <taxon>Bacteria</taxon>
        <taxon>Pseudomonadati</taxon>
        <taxon>Bacteroidota</taxon>
        <taxon>Flavobacteriia</taxon>
        <taxon>Flavobacteriales</taxon>
        <taxon>Flavobacteriaceae</taxon>
        <taxon>Autumnicola</taxon>
    </lineage>
</organism>
<comment type="caution">
    <text evidence="7">The sequence shown here is derived from an EMBL/GenBank/DDBJ whole genome shotgun (WGS) entry which is preliminary data.</text>
</comment>
<sequence length="407" mass="44945">MDLMLIIFTVSILVLSLGAVYRKMQEIFLTEPLLAMIAGLLMGPYYLDLIKLNGFENLKVLEMTCEFTIAMALMATALRIPKNFFLKNIQTQSIVVVMGMLLMWLSSSGILYLIFSDFSIAECLLLGGIITPTDPVLASTIVSGNKAEKNLPGRLRKTISFESGVNDGLAFPIVFFSLFLLTNSSFPVNKWLTQTLLYETVLCAILAFVAGLIAGKIMHKANNKGIMTTKAVLPFSLGLAFALLSGFNLLGMNGILAVFIGGLGFNRSISGNEDIEEERVQEIMERITLIPAFFIFGLIIPLNEWISLGWSGILMVILILLFRRIPGIFLLKPFLPQFQGKRADVLMLGWFGPIGVAALYYATLSSEKASFHEAWVIPGLMVFVSTLLHGCTSLPLGKLYYKYTSKE</sequence>
<dbReference type="PANTHER" id="PTHR31382">
    <property type="entry name" value="NA(+)/H(+) ANTIPORTER"/>
    <property type="match status" value="1"/>
</dbReference>
<feature type="transmembrane region" description="Helical" evidence="5">
    <location>
        <begin position="60"/>
        <end position="80"/>
    </location>
</feature>
<evidence type="ECO:0000256" key="4">
    <source>
        <dbReference type="ARBA" id="ARBA00023136"/>
    </source>
</evidence>
<dbReference type="Gene3D" id="6.10.140.1330">
    <property type="match status" value="1"/>
</dbReference>